<dbReference type="AlphaFoldDB" id="A0A6N7R514"/>
<feature type="transmembrane region" description="Helical" evidence="1">
    <location>
        <begin position="82"/>
        <end position="100"/>
    </location>
</feature>
<dbReference type="RefSeq" id="WP_153836788.1">
    <property type="nucleotide sequence ID" value="NZ_JBHUMW010000010.1"/>
</dbReference>
<evidence type="ECO:0000313" key="3">
    <source>
        <dbReference type="Proteomes" id="UP000435187"/>
    </source>
</evidence>
<evidence type="ECO:0000313" key="2">
    <source>
        <dbReference type="EMBL" id="MRI68295.1"/>
    </source>
</evidence>
<keyword evidence="1" id="KW-1133">Transmembrane helix</keyword>
<dbReference type="Proteomes" id="UP000435187">
    <property type="component" value="Unassembled WGS sequence"/>
</dbReference>
<proteinExistence type="predicted"/>
<gene>
    <name evidence="2" type="ORF">GH885_18465</name>
</gene>
<feature type="transmembrane region" description="Helical" evidence="1">
    <location>
        <begin position="57"/>
        <end position="76"/>
    </location>
</feature>
<keyword evidence="3" id="KW-1185">Reference proteome</keyword>
<protein>
    <submittedName>
        <fullName evidence="2">Uncharacterized protein</fullName>
    </submittedName>
</protein>
<organism evidence="2 3">
    <name type="scientific">Gracilibacillus thailandensis</name>
    <dbReference type="NCBI Taxonomy" id="563735"/>
    <lineage>
        <taxon>Bacteria</taxon>
        <taxon>Bacillati</taxon>
        <taxon>Bacillota</taxon>
        <taxon>Bacilli</taxon>
        <taxon>Bacillales</taxon>
        <taxon>Bacillaceae</taxon>
        <taxon>Gracilibacillus</taxon>
    </lineage>
</organism>
<feature type="transmembrane region" description="Helical" evidence="1">
    <location>
        <begin position="112"/>
        <end position="130"/>
    </location>
</feature>
<name>A0A6N7R514_9BACI</name>
<evidence type="ECO:0000256" key="1">
    <source>
        <dbReference type="SAM" id="Phobius"/>
    </source>
</evidence>
<sequence>MEMVLMEEERKQTIINEINYWKTHQLLPNQYCDFLLALYTEGEGLSEKNKETKQTPYYLLFYFLDTLLILLPFFIFQFTDNLLVQIIGIVLTLCIAFAMMKIFSRHSGLQNSFAVMIFFVVFLFATVLWMNNHIKLAWITYLWIFINSISWITFGKLQKQFFLQVAGVFILIILIIMLGFHYF</sequence>
<accession>A0A6N7R514</accession>
<reference evidence="2 3" key="1">
    <citation type="submission" date="2019-10" db="EMBL/GenBank/DDBJ databases">
        <title>Gracilibacillus salitolerans sp. nov., a moderate halophile isolated from a saline soil in northwest China.</title>
        <authorList>
            <person name="Gan L."/>
        </authorList>
    </citation>
    <scope>NUCLEOTIDE SEQUENCE [LARGE SCALE GENOMIC DNA]</scope>
    <source>
        <strain evidence="2 3">TP2-8</strain>
    </source>
</reference>
<comment type="caution">
    <text evidence="2">The sequence shown here is derived from an EMBL/GenBank/DDBJ whole genome shotgun (WGS) entry which is preliminary data.</text>
</comment>
<keyword evidence="1" id="KW-0472">Membrane</keyword>
<feature type="transmembrane region" description="Helical" evidence="1">
    <location>
        <begin position="161"/>
        <end position="182"/>
    </location>
</feature>
<dbReference type="EMBL" id="WJEE01000058">
    <property type="protein sequence ID" value="MRI68295.1"/>
    <property type="molecule type" value="Genomic_DNA"/>
</dbReference>
<keyword evidence="1" id="KW-0812">Transmembrane</keyword>
<feature type="transmembrane region" description="Helical" evidence="1">
    <location>
        <begin position="136"/>
        <end position="154"/>
    </location>
</feature>